<feature type="compositionally biased region" description="Basic and acidic residues" evidence="2">
    <location>
        <begin position="194"/>
        <end position="212"/>
    </location>
</feature>
<keyword evidence="3" id="KW-0472">Membrane</keyword>
<dbReference type="InterPro" id="IPR002999">
    <property type="entry name" value="Tudor"/>
</dbReference>
<dbReference type="GO" id="GO:0034587">
    <property type="term" value="P:piRNA processing"/>
    <property type="evidence" value="ECO:0007669"/>
    <property type="project" value="TreeGrafter"/>
</dbReference>
<dbReference type="SMART" id="SM00333">
    <property type="entry name" value="TUDOR"/>
    <property type="match status" value="1"/>
</dbReference>
<feature type="compositionally biased region" description="Low complexity" evidence="2">
    <location>
        <begin position="513"/>
        <end position="526"/>
    </location>
</feature>
<evidence type="ECO:0000256" key="3">
    <source>
        <dbReference type="SAM" id="Phobius"/>
    </source>
</evidence>
<dbReference type="GO" id="GO:0043186">
    <property type="term" value="C:P granule"/>
    <property type="evidence" value="ECO:0007669"/>
    <property type="project" value="TreeGrafter"/>
</dbReference>
<name>A0A336M5T8_CULSO</name>
<dbReference type="InterPro" id="IPR035437">
    <property type="entry name" value="SNase_OB-fold_sf"/>
</dbReference>
<reference evidence="5" key="1">
    <citation type="submission" date="2018-07" db="EMBL/GenBank/DDBJ databases">
        <authorList>
            <person name="Quirk P.G."/>
            <person name="Krulwich T.A."/>
        </authorList>
    </citation>
    <scope>NUCLEOTIDE SEQUENCE</scope>
</reference>
<dbReference type="VEuPathDB" id="VectorBase:CSON012621"/>
<dbReference type="InterPro" id="IPR036612">
    <property type="entry name" value="KH_dom_type_1_sf"/>
</dbReference>
<gene>
    <name evidence="5" type="primary">CSON012621</name>
</gene>
<dbReference type="CDD" id="cd00105">
    <property type="entry name" value="KH-I"/>
    <property type="match status" value="1"/>
</dbReference>
<dbReference type="AlphaFoldDB" id="A0A336M5T8"/>
<dbReference type="SUPFAM" id="SSF54791">
    <property type="entry name" value="Eukaryotic type KH-domain (KH-domain type I)"/>
    <property type="match status" value="2"/>
</dbReference>
<dbReference type="GO" id="GO:0007283">
    <property type="term" value="P:spermatogenesis"/>
    <property type="evidence" value="ECO:0007669"/>
    <property type="project" value="TreeGrafter"/>
</dbReference>
<dbReference type="Gene3D" id="2.30.30.140">
    <property type="match status" value="1"/>
</dbReference>
<feature type="compositionally biased region" description="Low complexity" evidence="2">
    <location>
        <begin position="571"/>
        <end position="584"/>
    </location>
</feature>
<dbReference type="GO" id="GO:0030719">
    <property type="term" value="P:P granule organization"/>
    <property type="evidence" value="ECO:0007669"/>
    <property type="project" value="TreeGrafter"/>
</dbReference>
<keyword evidence="1" id="KW-0694">RNA-binding</keyword>
<dbReference type="Gene3D" id="3.30.1370.10">
    <property type="entry name" value="K Homology domain, type 1"/>
    <property type="match status" value="2"/>
</dbReference>
<feature type="transmembrane region" description="Helical" evidence="3">
    <location>
        <begin position="6"/>
        <end position="25"/>
    </location>
</feature>
<keyword evidence="3" id="KW-0812">Transmembrane</keyword>
<sequence length="609" mass="68172">MSRQSAIVLGLSALSLAGLILYYAIVKKKKKVQTVTPQTDEPSTEFMVANDAVPFIVGKNEEILKSIEQATGTRITFKDHGKTQLCQIRGSDAAAVERAQIMVKDKANNPPKLKETMQVPSTAANRIIGLCGEALEELMKITKAKVWIERGNGENSMDTVVMEGTRAEINAVRIKVDEKVKEDQEILKKQKEKEIEEKEKQKEQEMKEKQAKVEPVPEPVKIELVEPTPAPPVKKPSPARITETPEPRDVHPPKVESLSSNNSHGQLEVYVSAVAHPSKFFVQMVGAQSVELDLLIDAMSEYYNDESNRQLHLIQEPTVGQMVAAKFAEDEKWYRAEIVAIQENEFGDGLVCDLFYVDYGDNQYVYPKDVYQLKKDFLGLKYQAMECFLAYVKPNNPDSPNSWPQKTNDRFDELTKVAQWKKLLLNIVTYRPGVAKGNQIPGVELYDTENGHDINIGQQLISEGLALPSTTGYFGDLVKSSVLKLQPEVTTIDLVTPEDSPNTSQEEEEKDSNNGNIDTTNTTTEENTAKEDTKPTPAENNFNNNNFNITKEPKKDPQSATLDFLSGERQSQTNGNNENSTSTSAKNDDINSNTEQRQVKQWSDLLKDD</sequence>
<evidence type="ECO:0000259" key="4">
    <source>
        <dbReference type="PROSITE" id="PS50304"/>
    </source>
</evidence>
<feature type="compositionally biased region" description="Polar residues" evidence="2">
    <location>
        <begin position="590"/>
        <end position="601"/>
    </location>
</feature>
<dbReference type="OMA" id="NMVQEMT"/>
<dbReference type="PROSITE" id="PS50304">
    <property type="entry name" value="TUDOR"/>
    <property type="match status" value="1"/>
</dbReference>
<feature type="compositionally biased region" description="Basic and acidic residues" evidence="2">
    <location>
        <begin position="243"/>
        <end position="254"/>
    </location>
</feature>
<dbReference type="GO" id="GO:0005739">
    <property type="term" value="C:mitochondrion"/>
    <property type="evidence" value="ECO:0007669"/>
    <property type="project" value="UniProtKB-ARBA"/>
</dbReference>
<dbReference type="InterPro" id="IPR050621">
    <property type="entry name" value="Tudor_domain_containing"/>
</dbReference>
<dbReference type="PROSITE" id="PS50084">
    <property type="entry name" value="KH_TYPE_1"/>
    <property type="match status" value="2"/>
</dbReference>
<evidence type="ECO:0000256" key="2">
    <source>
        <dbReference type="SAM" id="MobiDB-lite"/>
    </source>
</evidence>
<protein>
    <submittedName>
        <fullName evidence="5">CSON012621 protein</fullName>
    </submittedName>
</protein>
<dbReference type="Gene3D" id="2.40.50.90">
    <property type="match status" value="1"/>
</dbReference>
<evidence type="ECO:0000313" key="5">
    <source>
        <dbReference type="EMBL" id="SSX25642.1"/>
    </source>
</evidence>
<dbReference type="PANTHER" id="PTHR22948">
    <property type="entry name" value="TUDOR DOMAIN CONTAINING PROTEIN"/>
    <property type="match status" value="1"/>
</dbReference>
<dbReference type="SMART" id="SM00322">
    <property type="entry name" value="KH"/>
    <property type="match status" value="2"/>
</dbReference>
<dbReference type="PANTHER" id="PTHR22948:SF29">
    <property type="entry name" value="FI02030P-RELATED"/>
    <property type="match status" value="1"/>
</dbReference>
<dbReference type="EMBL" id="UFQT01000603">
    <property type="protein sequence ID" value="SSX25642.1"/>
    <property type="molecule type" value="Genomic_DNA"/>
</dbReference>
<dbReference type="InterPro" id="IPR004087">
    <property type="entry name" value="KH_dom"/>
</dbReference>
<dbReference type="SUPFAM" id="SSF63748">
    <property type="entry name" value="Tudor/PWWP/MBT"/>
    <property type="match status" value="1"/>
</dbReference>
<evidence type="ECO:0000256" key="1">
    <source>
        <dbReference type="PROSITE-ProRule" id="PRU00117"/>
    </source>
</evidence>
<organism evidence="5">
    <name type="scientific">Culicoides sonorensis</name>
    <name type="common">Biting midge</name>
    <dbReference type="NCBI Taxonomy" id="179676"/>
    <lineage>
        <taxon>Eukaryota</taxon>
        <taxon>Metazoa</taxon>
        <taxon>Ecdysozoa</taxon>
        <taxon>Arthropoda</taxon>
        <taxon>Hexapoda</taxon>
        <taxon>Insecta</taxon>
        <taxon>Pterygota</taxon>
        <taxon>Neoptera</taxon>
        <taxon>Endopterygota</taxon>
        <taxon>Diptera</taxon>
        <taxon>Nematocera</taxon>
        <taxon>Chironomoidea</taxon>
        <taxon>Ceratopogonidae</taxon>
        <taxon>Ceratopogoninae</taxon>
        <taxon>Culicoides</taxon>
        <taxon>Monoculicoides</taxon>
    </lineage>
</organism>
<feature type="domain" description="Tudor" evidence="4">
    <location>
        <begin position="316"/>
        <end position="380"/>
    </location>
</feature>
<proteinExistence type="predicted"/>
<dbReference type="GO" id="GO:0003723">
    <property type="term" value="F:RNA binding"/>
    <property type="evidence" value="ECO:0007669"/>
    <property type="project" value="UniProtKB-UniRule"/>
</dbReference>
<feature type="region of interest" description="Disordered" evidence="2">
    <location>
        <begin position="493"/>
        <end position="609"/>
    </location>
</feature>
<dbReference type="Pfam" id="PF00013">
    <property type="entry name" value="KH_1"/>
    <property type="match status" value="2"/>
</dbReference>
<feature type="region of interest" description="Disordered" evidence="2">
    <location>
        <begin position="194"/>
        <end position="261"/>
    </location>
</feature>
<accession>A0A336M5T8</accession>
<dbReference type="InterPro" id="IPR004088">
    <property type="entry name" value="KH_dom_type_1"/>
</dbReference>
<dbReference type="Pfam" id="PF00567">
    <property type="entry name" value="TUDOR"/>
    <property type="match status" value="1"/>
</dbReference>
<keyword evidence="3" id="KW-1133">Transmembrane helix</keyword>